<feature type="domain" description="eCIS core" evidence="2">
    <location>
        <begin position="108"/>
        <end position="184"/>
    </location>
</feature>
<proteinExistence type="predicted"/>
<dbReference type="Pfam" id="PF13699">
    <property type="entry name" value="eCIS_core"/>
    <property type="match status" value="1"/>
</dbReference>
<feature type="compositionally biased region" description="Polar residues" evidence="1">
    <location>
        <begin position="612"/>
        <end position="622"/>
    </location>
</feature>
<feature type="region of interest" description="Disordered" evidence="1">
    <location>
        <begin position="69"/>
        <end position="112"/>
    </location>
</feature>
<feature type="compositionally biased region" description="Basic and acidic residues" evidence="1">
    <location>
        <begin position="759"/>
        <end position="768"/>
    </location>
</feature>
<feature type="compositionally biased region" description="Basic and acidic residues" evidence="1">
    <location>
        <begin position="847"/>
        <end position="865"/>
    </location>
</feature>
<dbReference type="EMBL" id="JBHSNM010000001">
    <property type="protein sequence ID" value="MFC5569078.1"/>
    <property type="molecule type" value="Genomic_DNA"/>
</dbReference>
<feature type="compositionally biased region" description="Gly residues" evidence="1">
    <location>
        <begin position="875"/>
        <end position="891"/>
    </location>
</feature>
<feature type="compositionally biased region" description="Low complexity" evidence="1">
    <location>
        <begin position="721"/>
        <end position="731"/>
    </location>
</feature>
<reference evidence="4" key="1">
    <citation type="journal article" date="2019" name="Int. J. Syst. Evol. Microbiol.">
        <title>The Global Catalogue of Microorganisms (GCM) 10K type strain sequencing project: providing services to taxonomists for standard genome sequencing and annotation.</title>
        <authorList>
            <consortium name="The Broad Institute Genomics Platform"/>
            <consortium name="The Broad Institute Genome Sequencing Center for Infectious Disease"/>
            <person name="Wu L."/>
            <person name="Ma J."/>
        </authorList>
    </citation>
    <scope>NUCLEOTIDE SEQUENCE [LARGE SCALE GENOMIC DNA]</scope>
    <source>
        <strain evidence="4">KACC 11407</strain>
    </source>
</reference>
<feature type="region of interest" description="Disordered" evidence="1">
    <location>
        <begin position="847"/>
        <end position="922"/>
    </location>
</feature>
<evidence type="ECO:0000259" key="2">
    <source>
        <dbReference type="Pfam" id="PF13699"/>
    </source>
</evidence>
<evidence type="ECO:0000256" key="1">
    <source>
        <dbReference type="SAM" id="MobiDB-lite"/>
    </source>
</evidence>
<organism evidence="3 4">
    <name type="scientific">Lysobacter yangpyeongensis</name>
    <dbReference type="NCBI Taxonomy" id="346182"/>
    <lineage>
        <taxon>Bacteria</taxon>
        <taxon>Pseudomonadati</taxon>
        <taxon>Pseudomonadota</taxon>
        <taxon>Gammaproteobacteria</taxon>
        <taxon>Lysobacterales</taxon>
        <taxon>Lysobacteraceae</taxon>
        <taxon>Lysobacter</taxon>
    </lineage>
</organism>
<comment type="caution">
    <text evidence="3">The sequence shown here is derived from an EMBL/GenBank/DDBJ whole genome shotgun (WGS) entry which is preliminary data.</text>
</comment>
<feature type="compositionally biased region" description="Basic residues" evidence="1">
    <location>
        <begin position="400"/>
        <end position="468"/>
    </location>
</feature>
<accession>A0ABW0SJ46</accession>
<feature type="region of interest" description="Disordered" evidence="1">
    <location>
        <begin position="400"/>
        <end position="482"/>
    </location>
</feature>
<feature type="compositionally biased region" description="Low complexity" evidence="1">
    <location>
        <begin position="469"/>
        <end position="480"/>
    </location>
</feature>
<feature type="region of interest" description="Disordered" evidence="1">
    <location>
        <begin position="536"/>
        <end position="768"/>
    </location>
</feature>
<evidence type="ECO:0000313" key="3">
    <source>
        <dbReference type="EMBL" id="MFC5569078.1"/>
    </source>
</evidence>
<feature type="compositionally biased region" description="Low complexity" evidence="1">
    <location>
        <begin position="536"/>
        <end position="583"/>
    </location>
</feature>
<protein>
    <submittedName>
        <fullName evidence="3">DUF4157 domain-containing protein</fullName>
    </submittedName>
</protein>
<evidence type="ECO:0000313" key="4">
    <source>
        <dbReference type="Proteomes" id="UP001596036"/>
    </source>
</evidence>
<keyword evidence="4" id="KW-1185">Reference proteome</keyword>
<dbReference type="Proteomes" id="UP001596036">
    <property type="component" value="Unassembled WGS sequence"/>
</dbReference>
<dbReference type="RefSeq" id="WP_386752930.1">
    <property type="nucleotide sequence ID" value="NZ_JBHSNM010000001.1"/>
</dbReference>
<sequence length="1030" mass="106767">MRALVAKPSAAVSWAHGPLQRKCSTCGTSHAKAECPKCKQQAANAASGTQDALEHEADRVADQVLKGANAASTGAAPTSIQRRANRAASPTPQVPNSVHRTLAESGRPLQPRVRRDMEHRFGHDFSSVRVHTGASADRSARDVDAQAYTVGRHVVFASGRFNPEQPEGRRLLAHELTHVVQQGHANPGGVLRYSPRGDHHAPAEREAERNAARIDQAGRLNVTVRYTGTPMLNRAPNSPGGCGVCMNPMLAGTLVHSLVGRKTGIMGIFHEEGGGAEAEFRISAPVPGARGGRLDMAVVRPREQTIYIGELKPNSAGGATSARADLAFYFALIASHPQWSNYFARLMKREHFTPRPLALKNPRLPACPVQTVTITNPQPGVYLYECTPHATTLEATPACKCRKQKKKKKKKSKKKQQKKKTRQQKKKTPTKQKAKPKAKKPKATKPKKPAKPKKPKAPKKKAPKKPASKKPSNQPKPKSAGGAANVGFGLSIFSVSGGAGNAGVGISVFSTSTSFGTAGASVSLFSDSIAGGAAAVSASADSSSATGLSVGATASKGSTSIGGATATAGTDDGSTTAAAATATQSNGKENVQAAAGVAGSGDAEGSIKAEAGSTTSGNTQGDQGAGSGDKSVDAKDLHGDKGSGTGKAQPSPAGKPGTGTGTGGTTSSSAKPGDKKGSGTGTGTGTGTGKTATPGTGTGSGQKTDTGQPGTGQAAGDATTQPGTGASSAGQQGQGTGPKSTGDLKSELADILGVLDPNSKPEDRQKAAEEAVKINEMLKTASAAQKALLAQLAQHNGNEYRVPASDWVDKILQATKGITEDDLKFLATLNWTPGHVTAEELRKRVLKALEDKKKPPSESKGDAKSTGKQPPTGEAGQGKGQGAGSGVGKGAGASSRKDEGSAPPGEGSKSGPDSGKFTVARPFKGDLKDVHERDYQFVVDKQITASTGKGAKPLMTLQWIGDDKKAYYYKLTYEVTEAPTEKKDDKKPNVTWLYFTLESTNTELIDIAPEGQAPFLIRPRRPAWYRVQKP</sequence>
<name>A0ABW0SJ46_9GAMM</name>
<gene>
    <name evidence="3" type="ORF">ACFPN1_03225</name>
</gene>
<feature type="compositionally biased region" description="Gly residues" evidence="1">
    <location>
        <begin position="678"/>
        <end position="688"/>
    </location>
</feature>
<feature type="compositionally biased region" description="Basic and acidic residues" evidence="1">
    <location>
        <begin position="630"/>
        <end position="641"/>
    </location>
</feature>
<dbReference type="InterPro" id="IPR025295">
    <property type="entry name" value="eCIS_core_dom"/>
</dbReference>
<feature type="compositionally biased region" description="Polar residues" evidence="1">
    <location>
        <begin position="70"/>
        <end position="99"/>
    </location>
</feature>